<dbReference type="Pfam" id="PF05225">
    <property type="entry name" value="HTH_psq"/>
    <property type="match status" value="1"/>
</dbReference>
<dbReference type="Proteomes" id="UP000176998">
    <property type="component" value="Unassembled WGS sequence"/>
</dbReference>
<comment type="caution">
    <text evidence="3">The sequence shown here is derived from an EMBL/GenBank/DDBJ whole genome shotgun (WGS) entry which is preliminary data.</text>
</comment>
<evidence type="ECO:0000313" key="4">
    <source>
        <dbReference type="Proteomes" id="UP000176998"/>
    </source>
</evidence>
<feature type="domain" description="HTH psq-type" evidence="2">
    <location>
        <begin position="17"/>
        <end position="42"/>
    </location>
</feature>
<dbReference type="OrthoDB" id="4846621at2759"/>
<evidence type="ECO:0000256" key="1">
    <source>
        <dbReference type="SAM" id="MobiDB-lite"/>
    </source>
</evidence>
<name>A0A1G4B9N5_9PEZI</name>
<feature type="compositionally biased region" description="Polar residues" evidence="1">
    <location>
        <begin position="50"/>
        <end position="67"/>
    </location>
</feature>
<feature type="region of interest" description="Disordered" evidence="1">
    <location>
        <begin position="42"/>
        <end position="67"/>
    </location>
</feature>
<evidence type="ECO:0000313" key="3">
    <source>
        <dbReference type="EMBL" id="OHE98099.1"/>
    </source>
</evidence>
<keyword evidence="4" id="KW-1185">Reference proteome</keyword>
<accession>A0A1G4B9N5</accession>
<dbReference type="Gene3D" id="1.10.10.60">
    <property type="entry name" value="Homeodomain-like"/>
    <property type="match status" value="1"/>
</dbReference>
<dbReference type="GeneID" id="34559762"/>
<gene>
    <name evidence="3" type="ORF">CORC01_06613</name>
</gene>
<dbReference type="STRING" id="1209926.A0A1G4B9N5"/>
<dbReference type="EMBL" id="MJBS01000050">
    <property type="protein sequence ID" value="OHE98099.1"/>
    <property type="molecule type" value="Genomic_DNA"/>
</dbReference>
<dbReference type="SUPFAM" id="SSF46689">
    <property type="entry name" value="Homeodomain-like"/>
    <property type="match status" value="1"/>
</dbReference>
<dbReference type="InterPro" id="IPR007889">
    <property type="entry name" value="HTH_Psq"/>
</dbReference>
<sequence>MKQYTEVDVSQTLGAMANGQSLKKASLELGVPRSTLQRRIRGAQLRDTAVSDQQRFSPTQEGHVTAS</sequence>
<evidence type="ECO:0000259" key="2">
    <source>
        <dbReference type="Pfam" id="PF05225"/>
    </source>
</evidence>
<dbReference type="AlphaFoldDB" id="A0A1G4B9N5"/>
<organism evidence="3 4">
    <name type="scientific">Colletotrichum orchidophilum</name>
    <dbReference type="NCBI Taxonomy" id="1209926"/>
    <lineage>
        <taxon>Eukaryota</taxon>
        <taxon>Fungi</taxon>
        <taxon>Dikarya</taxon>
        <taxon>Ascomycota</taxon>
        <taxon>Pezizomycotina</taxon>
        <taxon>Sordariomycetes</taxon>
        <taxon>Hypocreomycetidae</taxon>
        <taxon>Glomerellales</taxon>
        <taxon>Glomerellaceae</taxon>
        <taxon>Colletotrichum</taxon>
    </lineage>
</organism>
<dbReference type="RefSeq" id="XP_022475250.1">
    <property type="nucleotide sequence ID" value="XM_022618252.1"/>
</dbReference>
<dbReference type="InterPro" id="IPR009057">
    <property type="entry name" value="Homeodomain-like_sf"/>
</dbReference>
<protein>
    <submittedName>
        <fullName evidence="3">Transposase</fullName>
    </submittedName>
</protein>
<proteinExistence type="predicted"/>
<dbReference type="GO" id="GO:0003677">
    <property type="term" value="F:DNA binding"/>
    <property type="evidence" value="ECO:0007669"/>
    <property type="project" value="InterPro"/>
</dbReference>
<reference evidence="3 4" key="1">
    <citation type="submission" date="2016-09" db="EMBL/GenBank/DDBJ databases">
        <authorList>
            <person name="Capua I."/>
            <person name="De Benedictis P."/>
            <person name="Joannis T."/>
            <person name="Lombin L.H."/>
            <person name="Cattoli G."/>
        </authorList>
    </citation>
    <scope>NUCLEOTIDE SEQUENCE [LARGE SCALE GENOMIC DNA]</scope>
    <source>
        <strain evidence="3 4">IMI 309357</strain>
    </source>
</reference>